<feature type="region of interest" description="Disordered" evidence="1">
    <location>
        <begin position="31"/>
        <end position="66"/>
    </location>
</feature>
<name>A0A7X4K607_9SPHN</name>
<sequence>MKGTSAFGWQTSLADLSLILFMLSAAALHRQPPARPQEQRIERPQPRTSVHPAASPPARPAPRSEPLAVYEATAGAPPLDVWLEQQAIDPRQQLTIIARYGPAPGSRDAALGSAVRLLGEAGVAGASARLVVEPGSGPVRVVLAYDRPA</sequence>
<dbReference type="Proteomes" id="UP000465810">
    <property type="component" value="Unassembled WGS sequence"/>
</dbReference>
<comment type="caution">
    <text evidence="2">The sequence shown here is derived from an EMBL/GenBank/DDBJ whole genome shotgun (WGS) entry which is preliminary data.</text>
</comment>
<dbReference type="AlphaFoldDB" id="A0A7X4K607"/>
<evidence type="ECO:0000256" key="1">
    <source>
        <dbReference type="SAM" id="MobiDB-lite"/>
    </source>
</evidence>
<dbReference type="RefSeq" id="WP_160985275.1">
    <property type="nucleotide sequence ID" value="NZ_WVTD01000004.1"/>
</dbReference>
<dbReference type="EMBL" id="WVTD01000004">
    <property type="protein sequence ID" value="MYL97536.1"/>
    <property type="molecule type" value="Genomic_DNA"/>
</dbReference>
<evidence type="ECO:0000313" key="2">
    <source>
        <dbReference type="EMBL" id="MYL97536.1"/>
    </source>
</evidence>
<keyword evidence="3" id="KW-1185">Reference proteome</keyword>
<proteinExistence type="predicted"/>
<evidence type="ECO:0000313" key="3">
    <source>
        <dbReference type="Proteomes" id="UP000465810"/>
    </source>
</evidence>
<accession>A0A7X4K607</accession>
<reference evidence="2 3" key="1">
    <citation type="submission" date="2019-12" db="EMBL/GenBank/DDBJ databases">
        <authorList>
            <person name="Feng G."/>
            <person name="Zhu H."/>
        </authorList>
    </citation>
    <scope>NUCLEOTIDE SEQUENCE [LARGE SCALE GENOMIC DNA]</scope>
    <source>
        <strain evidence="2 3">FGD1</strain>
    </source>
</reference>
<organism evidence="2 3">
    <name type="scientific">Novosphingobium silvae</name>
    <dbReference type="NCBI Taxonomy" id="2692619"/>
    <lineage>
        <taxon>Bacteria</taxon>
        <taxon>Pseudomonadati</taxon>
        <taxon>Pseudomonadota</taxon>
        <taxon>Alphaproteobacteria</taxon>
        <taxon>Sphingomonadales</taxon>
        <taxon>Sphingomonadaceae</taxon>
        <taxon>Novosphingobium</taxon>
    </lineage>
</organism>
<gene>
    <name evidence="2" type="ORF">GR702_07085</name>
</gene>
<protein>
    <submittedName>
        <fullName evidence="2">Uncharacterized protein</fullName>
    </submittedName>
</protein>